<dbReference type="PROSITE" id="PS51257">
    <property type="entry name" value="PROKAR_LIPOPROTEIN"/>
    <property type="match status" value="1"/>
</dbReference>
<organism evidence="1 2">
    <name type="scientific">Steroidobacter gossypii</name>
    <dbReference type="NCBI Taxonomy" id="2805490"/>
    <lineage>
        <taxon>Bacteria</taxon>
        <taxon>Pseudomonadati</taxon>
        <taxon>Pseudomonadota</taxon>
        <taxon>Gammaproteobacteria</taxon>
        <taxon>Steroidobacterales</taxon>
        <taxon>Steroidobacteraceae</taxon>
        <taxon>Steroidobacter</taxon>
    </lineage>
</organism>
<dbReference type="RefSeq" id="WP_218043065.1">
    <property type="nucleotide sequence ID" value="NZ_JAEVLS010000005.1"/>
</dbReference>
<keyword evidence="1" id="KW-0031">Aminopeptidase</keyword>
<proteinExistence type="predicted"/>
<keyword evidence="1" id="KW-0378">Hydrolase</keyword>
<evidence type="ECO:0000313" key="1">
    <source>
        <dbReference type="EMBL" id="MBM0107664.1"/>
    </source>
</evidence>
<dbReference type="Pfam" id="PF10023">
    <property type="entry name" value="Aminopep"/>
    <property type="match status" value="1"/>
</dbReference>
<dbReference type="EMBL" id="JAEVLS010000005">
    <property type="protein sequence ID" value="MBM0107664.1"/>
    <property type="molecule type" value="Genomic_DNA"/>
</dbReference>
<reference evidence="1 2" key="1">
    <citation type="journal article" date="2021" name="Int. J. Syst. Evol. Microbiol.">
        <title>Steroidobacter gossypii sp. nov., isolated from soil of cotton cropping field.</title>
        <authorList>
            <person name="Huang R."/>
            <person name="Yang S."/>
            <person name="Zhen C."/>
            <person name="Liu W."/>
        </authorList>
    </citation>
    <scope>NUCLEOTIDE SEQUENCE [LARGE SCALE GENOMIC DNA]</scope>
    <source>
        <strain evidence="1 2">S1-65</strain>
    </source>
</reference>
<accession>A0ABS1X363</accession>
<dbReference type="PIRSF" id="PIRSF029285">
    <property type="entry name" value="Aminopept"/>
    <property type="match status" value="1"/>
</dbReference>
<dbReference type="GO" id="GO:0004177">
    <property type="term" value="F:aminopeptidase activity"/>
    <property type="evidence" value="ECO:0007669"/>
    <property type="project" value="UniProtKB-KW"/>
</dbReference>
<comment type="caution">
    <text evidence="1">The sequence shown here is derived from an EMBL/GenBank/DDBJ whole genome shotgun (WGS) entry which is preliminary data.</text>
</comment>
<keyword evidence="1" id="KW-0645">Protease</keyword>
<dbReference type="Proteomes" id="UP000661077">
    <property type="component" value="Unassembled WGS sequence"/>
</dbReference>
<gene>
    <name evidence="1" type="ORF">JM946_23215</name>
</gene>
<dbReference type="InterPro" id="IPR014553">
    <property type="entry name" value="Aminopept"/>
</dbReference>
<name>A0ABS1X363_9GAMM</name>
<protein>
    <submittedName>
        <fullName evidence="1">Aminopeptidase</fullName>
    </submittedName>
</protein>
<sequence length="366" mass="41238">MSFIYRAGIGRLARMLLVAAAALSVSGCYFIQAATGQMELTTKRQPIAKLLSDERTPEKLRSRLEYVSAARTFASQELGLPDNESYRSYADLGRPYVVWNVFATEEFSVEPRRWCFPIAGCVVYRGYFDENNAQAYARRLRLKGMDTAVGGVAAYSTLGHFKDPVLNTMLGWSDVQLAATLFHELAHQVVYVPGDSEFNEAFATVVEEAGLQRWLASRGRLEDLNAWNDQRQRNAQFVGLLLQTRERLSALYRSDVSEEEKRDRKQYEFGVLKLQYSELKEKWNGYRGYDAWFSRTLNNAHLVSAATYYGCVPGLRELLRSVGGDLPAFYAAARELAKQTREARAAAVCEERSQSMTADGRSAASE</sequence>
<evidence type="ECO:0000313" key="2">
    <source>
        <dbReference type="Proteomes" id="UP000661077"/>
    </source>
</evidence>
<keyword evidence="2" id="KW-1185">Reference proteome</keyword>